<dbReference type="Proteomes" id="UP000299102">
    <property type="component" value="Unassembled WGS sequence"/>
</dbReference>
<feature type="compositionally biased region" description="Polar residues" evidence="1">
    <location>
        <begin position="66"/>
        <end position="81"/>
    </location>
</feature>
<sequence length="145" mass="16232">MRATRIGGYRRPRYSQHQRNHQYVAVGSSVGVECLTVEEEKGEGGGTDTGGMGHYHNRGVFSCAASSLKSEPSPPEQTSSLAPRDLGIKEKYKRVSKPQSWSWEKQRAQIYACYLYGLTLPPDRTGISRTRLSIVIIIQIFVQIM</sequence>
<feature type="region of interest" description="Disordered" evidence="1">
    <location>
        <begin position="1"/>
        <end position="20"/>
    </location>
</feature>
<gene>
    <name evidence="2" type="ORF">EVAR_100416_1</name>
</gene>
<evidence type="ECO:0000313" key="3">
    <source>
        <dbReference type="Proteomes" id="UP000299102"/>
    </source>
</evidence>
<protein>
    <submittedName>
        <fullName evidence="2">Uncharacterized protein</fullName>
    </submittedName>
</protein>
<dbReference type="EMBL" id="BGZK01002538">
    <property type="protein sequence ID" value="GBP94708.1"/>
    <property type="molecule type" value="Genomic_DNA"/>
</dbReference>
<name>A0A4C2A3S3_EUMVA</name>
<evidence type="ECO:0000256" key="1">
    <source>
        <dbReference type="SAM" id="MobiDB-lite"/>
    </source>
</evidence>
<feature type="region of interest" description="Disordered" evidence="1">
    <location>
        <begin position="66"/>
        <end position="85"/>
    </location>
</feature>
<feature type="compositionally biased region" description="Basic residues" evidence="1">
    <location>
        <begin position="8"/>
        <end position="20"/>
    </location>
</feature>
<proteinExistence type="predicted"/>
<reference evidence="2 3" key="1">
    <citation type="journal article" date="2019" name="Commun. Biol.">
        <title>The bagworm genome reveals a unique fibroin gene that provides high tensile strength.</title>
        <authorList>
            <person name="Kono N."/>
            <person name="Nakamura H."/>
            <person name="Ohtoshi R."/>
            <person name="Tomita M."/>
            <person name="Numata K."/>
            <person name="Arakawa K."/>
        </authorList>
    </citation>
    <scope>NUCLEOTIDE SEQUENCE [LARGE SCALE GENOMIC DNA]</scope>
</reference>
<dbReference type="AlphaFoldDB" id="A0A4C2A3S3"/>
<evidence type="ECO:0000313" key="2">
    <source>
        <dbReference type="EMBL" id="GBP94708.1"/>
    </source>
</evidence>
<comment type="caution">
    <text evidence="2">The sequence shown here is derived from an EMBL/GenBank/DDBJ whole genome shotgun (WGS) entry which is preliminary data.</text>
</comment>
<organism evidence="2 3">
    <name type="scientific">Eumeta variegata</name>
    <name type="common">Bagworm moth</name>
    <name type="synonym">Eumeta japonica</name>
    <dbReference type="NCBI Taxonomy" id="151549"/>
    <lineage>
        <taxon>Eukaryota</taxon>
        <taxon>Metazoa</taxon>
        <taxon>Ecdysozoa</taxon>
        <taxon>Arthropoda</taxon>
        <taxon>Hexapoda</taxon>
        <taxon>Insecta</taxon>
        <taxon>Pterygota</taxon>
        <taxon>Neoptera</taxon>
        <taxon>Endopterygota</taxon>
        <taxon>Lepidoptera</taxon>
        <taxon>Glossata</taxon>
        <taxon>Ditrysia</taxon>
        <taxon>Tineoidea</taxon>
        <taxon>Psychidae</taxon>
        <taxon>Oiketicinae</taxon>
        <taxon>Eumeta</taxon>
    </lineage>
</organism>
<keyword evidence="3" id="KW-1185">Reference proteome</keyword>
<accession>A0A4C2A3S3</accession>